<sequence>MAPKLFELKYTSISYYLSHLSLCTRIKVMIESLQKKSIETKLPLINDINENCNLCETLH</sequence>
<evidence type="ECO:0000313" key="2">
    <source>
        <dbReference type="Proteomes" id="UP001420932"/>
    </source>
</evidence>
<organism evidence="1 2">
    <name type="scientific">Stephania yunnanensis</name>
    <dbReference type="NCBI Taxonomy" id="152371"/>
    <lineage>
        <taxon>Eukaryota</taxon>
        <taxon>Viridiplantae</taxon>
        <taxon>Streptophyta</taxon>
        <taxon>Embryophyta</taxon>
        <taxon>Tracheophyta</taxon>
        <taxon>Spermatophyta</taxon>
        <taxon>Magnoliopsida</taxon>
        <taxon>Ranunculales</taxon>
        <taxon>Menispermaceae</taxon>
        <taxon>Menispermoideae</taxon>
        <taxon>Cissampelideae</taxon>
        <taxon>Stephania</taxon>
    </lineage>
</organism>
<reference evidence="1 2" key="1">
    <citation type="submission" date="2024-01" db="EMBL/GenBank/DDBJ databases">
        <title>Genome assemblies of Stephania.</title>
        <authorList>
            <person name="Yang L."/>
        </authorList>
    </citation>
    <scope>NUCLEOTIDE SEQUENCE [LARGE SCALE GENOMIC DNA]</scope>
    <source>
        <strain evidence="1">YNDBR</strain>
        <tissue evidence="1">Leaf</tissue>
    </source>
</reference>
<comment type="caution">
    <text evidence="1">The sequence shown here is derived from an EMBL/GenBank/DDBJ whole genome shotgun (WGS) entry which is preliminary data.</text>
</comment>
<dbReference type="EMBL" id="JBBNAF010000059">
    <property type="protein sequence ID" value="KAK9080937.1"/>
    <property type="molecule type" value="Genomic_DNA"/>
</dbReference>
<evidence type="ECO:0000313" key="1">
    <source>
        <dbReference type="EMBL" id="KAK9080937.1"/>
    </source>
</evidence>
<protein>
    <submittedName>
        <fullName evidence="1">Uncharacterized protein</fullName>
    </submittedName>
</protein>
<proteinExistence type="predicted"/>
<name>A0AAP0HDT5_9MAGN</name>
<dbReference type="Proteomes" id="UP001420932">
    <property type="component" value="Unassembled WGS sequence"/>
</dbReference>
<keyword evidence="2" id="KW-1185">Reference proteome</keyword>
<dbReference type="AlphaFoldDB" id="A0AAP0HDT5"/>
<accession>A0AAP0HDT5</accession>
<gene>
    <name evidence="1" type="ORF">Syun_031334</name>
</gene>